<feature type="binding site" evidence="6">
    <location>
        <begin position="9"/>
        <end position="13"/>
    </location>
    <ligand>
        <name>ATP</name>
        <dbReference type="ChEBI" id="CHEBI:30616"/>
    </ligand>
</feature>
<feature type="binding site" evidence="6">
    <location>
        <begin position="145"/>
        <end position="153"/>
    </location>
    <ligand>
        <name>ATP</name>
        <dbReference type="ChEBI" id="CHEBI:30616"/>
    </ligand>
</feature>
<evidence type="ECO:0000256" key="1">
    <source>
        <dbReference type="ARBA" id="ARBA00010638"/>
    </source>
</evidence>
<dbReference type="GO" id="GO:0005524">
    <property type="term" value="F:ATP binding"/>
    <property type="evidence" value="ECO:0007669"/>
    <property type="project" value="UniProtKB-KW"/>
</dbReference>
<evidence type="ECO:0000256" key="6">
    <source>
        <dbReference type="PIRSR" id="PIRSR006806-1"/>
    </source>
</evidence>
<dbReference type="InterPro" id="IPR037171">
    <property type="entry name" value="NagB/RpiA_transferase-like"/>
</dbReference>
<dbReference type="Proteomes" id="UP001163846">
    <property type="component" value="Unassembled WGS sequence"/>
</dbReference>
<dbReference type="GO" id="GO:0035999">
    <property type="term" value="P:tetrahydrofolate interconversion"/>
    <property type="evidence" value="ECO:0007669"/>
    <property type="project" value="TreeGrafter"/>
</dbReference>
<dbReference type="GO" id="GO:0046872">
    <property type="term" value="F:metal ion binding"/>
    <property type="evidence" value="ECO:0007669"/>
    <property type="project" value="UniProtKB-KW"/>
</dbReference>
<keyword evidence="7" id="KW-0479">Metal-binding</keyword>
<name>A0AA38UDV1_9AGAR</name>
<dbReference type="EC" id="6.3.3.2" evidence="5 7"/>
<keyword evidence="2 6" id="KW-0547">Nucleotide-binding</keyword>
<dbReference type="GO" id="GO:0005739">
    <property type="term" value="C:mitochondrion"/>
    <property type="evidence" value="ECO:0007669"/>
    <property type="project" value="TreeGrafter"/>
</dbReference>
<evidence type="ECO:0000256" key="3">
    <source>
        <dbReference type="ARBA" id="ARBA00022840"/>
    </source>
</evidence>
<dbReference type="InterPro" id="IPR024185">
    <property type="entry name" value="FTHF_cligase-like_sf"/>
</dbReference>
<comment type="similarity">
    <text evidence="1 7">Belongs to the 5-formyltetrahydrofolate cyclo-ligase family.</text>
</comment>
<dbReference type="NCBIfam" id="TIGR02727">
    <property type="entry name" value="MTHFS_bact"/>
    <property type="match status" value="1"/>
</dbReference>
<feature type="binding site" evidence="6">
    <location>
        <position position="53"/>
    </location>
    <ligand>
        <name>substrate</name>
    </ligand>
</feature>
<proteinExistence type="inferred from homology"/>
<organism evidence="8 9">
    <name type="scientific">Lentinula raphanica</name>
    <dbReference type="NCBI Taxonomy" id="153919"/>
    <lineage>
        <taxon>Eukaryota</taxon>
        <taxon>Fungi</taxon>
        <taxon>Dikarya</taxon>
        <taxon>Basidiomycota</taxon>
        <taxon>Agaricomycotina</taxon>
        <taxon>Agaricomycetes</taxon>
        <taxon>Agaricomycetidae</taxon>
        <taxon>Agaricales</taxon>
        <taxon>Marasmiineae</taxon>
        <taxon>Omphalotaceae</taxon>
        <taxon>Lentinula</taxon>
    </lineage>
</organism>
<dbReference type="Pfam" id="PF01812">
    <property type="entry name" value="5-FTHF_cyc-lig"/>
    <property type="match status" value="1"/>
</dbReference>
<keyword evidence="9" id="KW-1185">Reference proteome</keyword>
<dbReference type="GO" id="GO:0009396">
    <property type="term" value="P:folic acid-containing compound biosynthetic process"/>
    <property type="evidence" value="ECO:0007669"/>
    <property type="project" value="TreeGrafter"/>
</dbReference>
<evidence type="ECO:0000313" key="9">
    <source>
        <dbReference type="Proteomes" id="UP001163846"/>
    </source>
</evidence>
<evidence type="ECO:0000256" key="7">
    <source>
        <dbReference type="RuleBase" id="RU361279"/>
    </source>
</evidence>
<feature type="binding site" evidence="6">
    <location>
        <position position="59"/>
    </location>
    <ligand>
        <name>substrate</name>
    </ligand>
</feature>
<dbReference type="PANTHER" id="PTHR23407:SF1">
    <property type="entry name" value="5-FORMYLTETRAHYDROFOLATE CYCLO-LIGASE"/>
    <property type="match status" value="1"/>
</dbReference>
<evidence type="ECO:0000313" key="8">
    <source>
        <dbReference type="EMBL" id="KAJ3834467.1"/>
    </source>
</evidence>
<sequence length="205" mass="23036">MLPALKTQKQALRKSLQSALRSLDNIKEQSRAVADKVLLLPEFQRCTTVSCYLSMPSGELDTSEIVANILKSDTKSLFVPRISRNGTMELLKLYNRDDLETLPSGTWGIREPSYETECGPRLNAMDAGLDLILVPGVAFDRSMSRLGHGKGYYDRYISRYVESGRPRPLLVALALRDQLLTSIPVEAHDFKMDIIVTPDEILHQQ</sequence>
<evidence type="ECO:0000256" key="5">
    <source>
        <dbReference type="ARBA" id="ARBA00038966"/>
    </source>
</evidence>
<dbReference type="EMBL" id="MU806529">
    <property type="protein sequence ID" value="KAJ3834467.1"/>
    <property type="molecule type" value="Genomic_DNA"/>
</dbReference>
<dbReference type="PIRSF" id="PIRSF006806">
    <property type="entry name" value="FTHF_cligase"/>
    <property type="match status" value="1"/>
</dbReference>
<comment type="cofactor">
    <cofactor evidence="7">
        <name>Mg(2+)</name>
        <dbReference type="ChEBI" id="CHEBI:18420"/>
    </cofactor>
</comment>
<dbReference type="AlphaFoldDB" id="A0AA38UDV1"/>
<dbReference type="SUPFAM" id="SSF100950">
    <property type="entry name" value="NagB/RpiA/CoA transferase-like"/>
    <property type="match status" value="1"/>
</dbReference>
<comment type="caution">
    <text evidence="8">The sequence shown here is derived from an EMBL/GenBank/DDBJ whole genome shotgun (WGS) entry which is preliminary data.</text>
</comment>
<reference evidence="8" key="1">
    <citation type="submission" date="2022-08" db="EMBL/GenBank/DDBJ databases">
        <authorList>
            <consortium name="DOE Joint Genome Institute"/>
            <person name="Min B."/>
            <person name="Riley R."/>
            <person name="Sierra-Patev S."/>
            <person name="Naranjo-Ortiz M."/>
            <person name="Looney B."/>
            <person name="Konkel Z."/>
            <person name="Slot J.C."/>
            <person name="Sakamoto Y."/>
            <person name="Steenwyk J.L."/>
            <person name="Rokas A."/>
            <person name="Carro J."/>
            <person name="Camarero S."/>
            <person name="Ferreira P."/>
            <person name="Molpeceres G."/>
            <person name="Ruiz-Duenas F.J."/>
            <person name="Serrano A."/>
            <person name="Henrissat B."/>
            <person name="Drula E."/>
            <person name="Hughes K.W."/>
            <person name="Mata J.L."/>
            <person name="Ishikawa N.K."/>
            <person name="Vargas-Isla R."/>
            <person name="Ushijima S."/>
            <person name="Smith C.A."/>
            <person name="Ahrendt S."/>
            <person name="Andreopoulos W."/>
            <person name="He G."/>
            <person name="Labutti K."/>
            <person name="Lipzen A."/>
            <person name="Ng V."/>
            <person name="Sandor L."/>
            <person name="Barry K."/>
            <person name="Martinez A.T."/>
            <person name="Xiao Y."/>
            <person name="Gibbons J.G."/>
            <person name="Terashima K."/>
            <person name="Hibbett D.S."/>
            <person name="Grigoriev I.V."/>
        </authorList>
    </citation>
    <scope>NUCLEOTIDE SEQUENCE</scope>
    <source>
        <strain evidence="8">TFB9207</strain>
    </source>
</reference>
<gene>
    <name evidence="8" type="ORF">F5878DRAFT_630421</name>
</gene>
<dbReference type="Gene3D" id="3.40.50.10420">
    <property type="entry name" value="NagB/RpiA/CoA transferase-like"/>
    <property type="match status" value="1"/>
</dbReference>
<comment type="catalytic activity">
    <reaction evidence="4 7">
        <text>(6S)-5-formyl-5,6,7,8-tetrahydrofolate + ATP = (6R)-5,10-methenyltetrahydrofolate + ADP + phosphate</text>
        <dbReference type="Rhea" id="RHEA:10488"/>
        <dbReference type="ChEBI" id="CHEBI:30616"/>
        <dbReference type="ChEBI" id="CHEBI:43474"/>
        <dbReference type="ChEBI" id="CHEBI:57455"/>
        <dbReference type="ChEBI" id="CHEBI:57457"/>
        <dbReference type="ChEBI" id="CHEBI:456216"/>
        <dbReference type="EC" id="6.3.3.2"/>
    </reaction>
</comment>
<accession>A0AA38UDV1</accession>
<evidence type="ECO:0000256" key="4">
    <source>
        <dbReference type="ARBA" id="ARBA00036539"/>
    </source>
</evidence>
<evidence type="ECO:0000256" key="2">
    <source>
        <dbReference type="ARBA" id="ARBA00022741"/>
    </source>
</evidence>
<keyword evidence="3 6" id="KW-0067">ATP-binding</keyword>
<keyword evidence="7" id="KW-0460">Magnesium</keyword>
<dbReference type="GO" id="GO:0030272">
    <property type="term" value="F:5-formyltetrahydrofolate cyclo-ligase activity"/>
    <property type="evidence" value="ECO:0007669"/>
    <property type="project" value="UniProtKB-EC"/>
</dbReference>
<dbReference type="InterPro" id="IPR002698">
    <property type="entry name" value="FTHF_cligase"/>
</dbReference>
<protein>
    <recommendedName>
        <fullName evidence="5 7">5-formyltetrahydrofolate cyclo-ligase</fullName>
        <ecNumber evidence="5 7">6.3.3.2</ecNumber>
    </recommendedName>
</protein>
<dbReference type="PANTHER" id="PTHR23407">
    <property type="entry name" value="ATPASE INHIBITOR/5-FORMYLTETRAHYDROFOLATE CYCLO-LIGASE"/>
    <property type="match status" value="1"/>
</dbReference>